<comment type="similarity">
    <text evidence="2">Belongs to the FliQ/MopD/SpaQ family.</text>
</comment>
<accession>A0ABW4M8I3</accession>
<reference evidence="9" key="1">
    <citation type="journal article" date="2019" name="Int. J. Syst. Evol. Microbiol.">
        <title>The Global Catalogue of Microorganisms (GCM) 10K type strain sequencing project: providing services to taxonomists for standard genome sequencing and annotation.</title>
        <authorList>
            <consortium name="The Broad Institute Genomics Platform"/>
            <consortium name="The Broad Institute Genome Sequencing Center for Infectious Disease"/>
            <person name="Wu L."/>
            <person name="Ma J."/>
        </authorList>
    </citation>
    <scope>NUCLEOTIDE SEQUENCE [LARGE SCALE GENOMIC DNA]</scope>
    <source>
        <strain evidence="9">CG52</strain>
    </source>
</reference>
<keyword evidence="8" id="KW-0282">Flagellum</keyword>
<dbReference type="PRINTS" id="PR00952">
    <property type="entry name" value="TYPE3IMQPROT"/>
</dbReference>
<feature type="transmembrane region" description="Helical" evidence="7">
    <location>
        <begin position="20"/>
        <end position="40"/>
    </location>
</feature>
<dbReference type="PANTHER" id="PTHR34040">
    <property type="entry name" value="FLAGELLAR BIOSYNTHETIC PROTEIN FLIQ"/>
    <property type="match status" value="1"/>
</dbReference>
<evidence type="ECO:0000256" key="7">
    <source>
        <dbReference type="SAM" id="Phobius"/>
    </source>
</evidence>
<dbReference type="EMBL" id="JBHUEQ010000039">
    <property type="protein sequence ID" value="MFD1747564.1"/>
    <property type="molecule type" value="Genomic_DNA"/>
</dbReference>
<comment type="subcellular location">
    <subcellularLocation>
        <location evidence="1">Cell membrane</location>
        <topology evidence="1">Multi-pass membrane protein</topology>
    </subcellularLocation>
</comment>
<keyword evidence="8" id="KW-0966">Cell projection</keyword>
<proteinExistence type="inferred from homology"/>
<keyword evidence="8" id="KW-0969">Cilium</keyword>
<evidence type="ECO:0000256" key="4">
    <source>
        <dbReference type="ARBA" id="ARBA00022692"/>
    </source>
</evidence>
<keyword evidence="9" id="KW-1185">Reference proteome</keyword>
<keyword evidence="4 7" id="KW-0812">Transmembrane</keyword>
<evidence type="ECO:0000256" key="5">
    <source>
        <dbReference type="ARBA" id="ARBA00022989"/>
    </source>
</evidence>
<evidence type="ECO:0000313" key="9">
    <source>
        <dbReference type="Proteomes" id="UP001597322"/>
    </source>
</evidence>
<evidence type="ECO:0000256" key="2">
    <source>
        <dbReference type="ARBA" id="ARBA00006156"/>
    </source>
</evidence>
<protein>
    <submittedName>
        <fullName evidence="8">Flagellar biosynthetic protein FliQ</fullName>
    </submittedName>
</protein>
<feature type="transmembrane region" description="Helical" evidence="7">
    <location>
        <begin position="52"/>
        <end position="74"/>
    </location>
</feature>
<dbReference type="InterPro" id="IPR002191">
    <property type="entry name" value="Bac_export_3"/>
</dbReference>
<sequence length="89" mass="9469">MTADQMLAEINTSAMATFALVGPLLLGAALIGLLIAIFQAATQIQEQTISQILKIILLSAGLIAFGNVLVTPLVDHAEHILNDFPEMVR</sequence>
<evidence type="ECO:0000313" key="8">
    <source>
        <dbReference type="EMBL" id="MFD1747564.1"/>
    </source>
</evidence>
<comment type="caution">
    <text evidence="8">The sequence shown here is derived from an EMBL/GenBank/DDBJ whole genome shotgun (WGS) entry which is preliminary data.</text>
</comment>
<dbReference type="PANTHER" id="PTHR34040:SF2">
    <property type="entry name" value="FLAGELLAR BIOSYNTHETIC PROTEIN FLIQ"/>
    <property type="match status" value="1"/>
</dbReference>
<evidence type="ECO:0000256" key="1">
    <source>
        <dbReference type="ARBA" id="ARBA00004651"/>
    </source>
</evidence>
<organism evidence="8 9">
    <name type="scientific">Rhizobium helianthi</name>
    <dbReference type="NCBI Taxonomy" id="1132695"/>
    <lineage>
        <taxon>Bacteria</taxon>
        <taxon>Pseudomonadati</taxon>
        <taxon>Pseudomonadota</taxon>
        <taxon>Alphaproteobacteria</taxon>
        <taxon>Hyphomicrobiales</taxon>
        <taxon>Rhizobiaceae</taxon>
        <taxon>Rhizobium/Agrobacterium group</taxon>
        <taxon>Rhizobium</taxon>
    </lineage>
</organism>
<evidence type="ECO:0000256" key="6">
    <source>
        <dbReference type="ARBA" id="ARBA00023136"/>
    </source>
</evidence>
<keyword evidence="5 7" id="KW-1133">Transmembrane helix</keyword>
<evidence type="ECO:0000256" key="3">
    <source>
        <dbReference type="ARBA" id="ARBA00022475"/>
    </source>
</evidence>
<dbReference type="Pfam" id="PF01313">
    <property type="entry name" value="Bac_export_3"/>
    <property type="match status" value="1"/>
</dbReference>
<gene>
    <name evidence="8" type="ORF">ACFSE1_19000</name>
</gene>
<keyword evidence="3" id="KW-1003">Cell membrane</keyword>
<name>A0ABW4M8I3_9HYPH</name>
<keyword evidence="6 7" id="KW-0472">Membrane</keyword>
<dbReference type="Proteomes" id="UP001597322">
    <property type="component" value="Unassembled WGS sequence"/>
</dbReference>
<dbReference type="RefSeq" id="WP_377405068.1">
    <property type="nucleotide sequence ID" value="NZ_JBHUEQ010000039.1"/>
</dbReference>